<feature type="region of interest" description="Disordered" evidence="1">
    <location>
        <begin position="1"/>
        <end position="48"/>
    </location>
</feature>
<dbReference type="RefSeq" id="WP_170150705.1">
    <property type="nucleotide sequence ID" value="NZ_CANNEC010000010.1"/>
</dbReference>
<dbReference type="AlphaFoldDB" id="A0A419WMW1"/>
<name>A0A419WMW1_9BACT</name>
<sequence length="48" mass="5891">MSKTFRAEQTREKRRRPQSKKSKRGFKNNLNRESHQEIADNYLLKERV</sequence>
<keyword evidence="3" id="KW-1185">Reference proteome</keyword>
<feature type="compositionally biased region" description="Basic and acidic residues" evidence="1">
    <location>
        <begin position="30"/>
        <end position="48"/>
    </location>
</feature>
<protein>
    <submittedName>
        <fullName evidence="2">Uncharacterized protein</fullName>
    </submittedName>
</protein>
<feature type="compositionally biased region" description="Basic residues" evidence="1">
    <location>
        <begin position="12"/>
        <end position="26"/>
    </location>
</feature>
<reference evidence="2 3" key="1">
    <citation type="submission" date="2018-09" db="EMBL/GenBank/DDBJ databases">
        <title>Genomic Encyclopedia of Archaeal and Bacterial Type Strains, Phase II (KMG-II): from individual species to whole genera.</title>
        <authorList>
            <person name="Goeker M."/>
        </authorList>
    </citation>
    <scope>NUCLEOTIDE SEQUENCE [LARGE SCALE GENOMIC DNA]</scope>
    <source>
        <strain evidence="2 3">DSM 21950</strain>
    </source>
</reference>
<organism evidence="2 3">
    <name type="scientific">Marinifilum flexuosum</name>
    <dbReference type="NCBI Taxonomy" id="1117708"/>
    <lineage>
        <taxon>Bacteria</taxon>
        <taxon>Pseudomonadati</taxon>
        <taxon>Bacteroidota</taxon>
        <taxon>Bacteroidia</taxon>
        <taxon>Marinilabiliales</taxon>
        <taxon>Marinifilaceae</taxon>
    </lineage>
</organism>
<accession>A0A419WMW1</accession>
<dbReference type="EMBL" id="RAPQ01000012">
    <property type="protein sequence ID" value="RKD96815.1"/>
    <property type="molecule type" value="Genomic_DNA"/>
</dbReference>
<evidence type="ECO:0000313" key="2">
    <source>
        <dbReference type="EMBL" id="RKD96815.1"/>
    </source>
</evidence>
<evidence type="ECO:0000313" key="3">
    <source>
        <dbReference type="Proteomes" id="UP000284531"/>
    </source>
</evidence>
<gene>
    <name evidence="2" type="ORF">BXY64_3763</name>
</gene>
<dbReference type="Proteomes" id="UP000284531">
    <property type="component" value="Unassembled WGS sequence"/>
</dbReference>
<proteinExistence type="predicted"/>
<evidence type="ECO:0000256" key="1">
    <source>
        <dbReference type="SAM" id="MobiDB-lite"/>
    </source>
</evidence>
<comment type="caution">
    <text evidence="2">The sequence shown here is derived from an EMBL/GenBank/DDBJ whole genome shotgun (WGS) entry which is preliminary data.</text>
</comment>
<feature type="compositionally biased region" description="Basic and acidic residues" evidence="1">
    <location>
        <begin position="1"/>
        <end position="11"/>
    </location>
</feature>